<proteinExistence type="predicted"/>
<name>A0A199UAI3_MANES</name>
<feature type="compositionally biased region" description="Low complexity" evidence="1">
    <location>
        <begin position="78"/>
        <end position="91"/>
    </location>
</feature>
<dbReference type="AlphaFoldDB" id="A0A199UAI3"/>
<dbReference type="EMBL" id="KV450706">
    <property type="protein sequence ID" value="OAY21684.1"/>
    <property type="molecule type" value="Genomic_DNA"/>
</dbReference>
<dbReference type="STRING" id="3983.A0A199UAI3"/>
<dbReference type="Gene3D" id="3.30.70.100">
    <property type="match status" value="1"/>
</dbReference>
<evidence type="ECO:0000256" key="1">
    <source>
        <dbReference type="SAM" id="MobiDB-lite"/>
    </source>
</evidence>
<feature type="region of interest" description="Disordered" evidence="1">
    <location>
        <begin position="62"/>
        <end position="94"/>
    </location>
</feature>
<gene>
    <name evidence="2" type="ORF">MANES_S066000</name>
</gene>
<organism evidence="2">
    <name type="scientific">Manihot esculenta</name>
    <name type="common">Cassava</name>
    <name type="synonym">Jatropha manihot</name>
    <dbReference type="NCBI Taxonomy" id="3983"/>
    <lineage>
        <taxon>Eukaryota</taxon>
        <taxon>Viridiplantae</taxon>
        <taxon>Streptophyta</taxon>
        <taxon>Embryophyta</taxon>
        <taxon>Tracheophyta</taxon>
        <taxon>Spermatophyta</taxon>
        <taxon>Magnoliopsida</taxon>
        <taxon>eudicotyledons</taxon>
        <taxon>Gunneridae</taxon>
        <taxon>Pentapetalae</taxon>
        <taxon>rosids</taxon>
        <taxon>fabids</taxon>
        <taxon>Malpighiales</taxon>
        <taxon>Euphorbiaceae</taxon>
        <taxon>Crotonoideae</taxon>
        <taxon>Manihoteae</taxon>
        <taxon>Manihot</taxon>
    </lineage>
</organism>
<dbReference type="PANTHER" id="PTHR35756:SF1">
    <property type="entry name" value="OS05G0337400 PROTEIN"/>
    <property type="match status" value="1"/>
</dbReference>
<dbReference type="GO" id="GO:0046872">
    <property type="term" value="F:metal ion binding"/>
    <property type="evidence" value="ECO:0007669"/>
    <property type="project" value="InterPro"/>
</dbReference>
<protein>
    <submittedName>
        <fullName evidence="2">Uncharacterized protein</fullName>
    </submittedName>
</protein>
<sequence length="188" mass="20717">MATLSSLSTTPHLLRLSSHSLLRRSLHFQSYGFPFSFKHLTLKTISKSENFFSHITKLKSVEEETQIPDEQPQPQPQPQEQGQVQEGAEQQTVSVPVSPADKLTMFFQADGTMNEAAIPTVTKALEEIDGITDLKVKIEEGIASVELTKQTTVQATGVASSLVELIQGSGFKLQTLNLSFIDEEDMLV</sequence>
<dbReference type="PANTHER" id="PTHR35756">
    <property type="entry name" value="OS05G0337400 PROTEIN"/>
    <property type="match status" value="1"/>
</dbReference>
<dbReference type="OrthoDB" id="1935207at2759"/>
<evidence type="ECO:0000313" key="2">
    <source>
        <dbReference type="EMBL" id="OAY21684.1"/>
    </source>
</evidence>
<dbReference type="Gramene" id="Manes.15G180360.1.v8.1">
    <property type="protein sequence ID" value="Manes.15G180360.1.v8.1.CDS"/>
    <property type="gene ID" value="Manes.15G180360.v8.1"/>
</dbReference>
<reference evidence="2" key="1">
    <citation type="submission" date="2016-02" db="EMBL/GenBank/DDBJ databases">
        <title>WGS assembly of Manihot esculenta.</title>
        <authorList>
            <person name="Bredeson J.V."/>
            <person name="Prochnik S.E."/>
            <person name="Lyons J.B."/>
            <person name="Schmutz J."/>
            <person name="Grimwood J."/>
            <person name="Vrebalov J."/>
            <person name="Bart R.S."/>
            <person name="Amuge T."/>
            <person name="Ferguson M.E."/>
            <person name="Green R."/>
            <person name="Putnam N."/>
            <person name="Stites J."/>
            <person name="Rounsley S."/>
            <person name="Rokhsar D.S."/>
        </authorList>
    </citation>
    <scope>NUCLEOTIDE SEQUENCE [LARGE SCALE GENOMIC DNA]</scope>
    <source>
        <tissue evidence="2">Leaf</tissue>
    </source>
</reference>
<dbReference type="InterPro" id="IPR036163">
    <property type="entry name" value="HMA_dom_sf"/>
</dbReference>
<dbReference type="SUPFAM" id="SSF55008">
    <property type="entry name" value="HMA, heavy metal-associated domain"/>
    <property type="match status" value="1"/>
</dbReference>
<accession>A0A199UAI3</accession>
<dbReference type="OMA" id="LRTTRIC"/>